<gene>
    <name evidence="1" type="ORF">BLA13014_07566</name>
</gene>
<dbReference type="Proteomes" id="UP000494261">
    <property type="component" value="Unassembled WGS sequence"/>
</dbReference>
<dbReference type="AlphaFoldDB" id="A0A6P2SG78"/>
<accession>A0A6P2SG78</accession>
<dbReference type="EMBL" id="CABVQC010000088">
    <property type="protein sequence ID" value="VWC49192.1"/>
    <property type="molecule type" value="Genomic_DNA"/>
</dbReference>
<organism evidence="1 2">
    <name type="scientific">Burkholderia aenigmatica</name>
    <dbReference type="NCBI Taxonomy" id="2015348"/>
    <lineage>
        <taxon>Bacteria</taxon>
        <taxon>Pseudomonadati</taxon>
        <taxon>Pseudomonadota</taxon>
        <taxon>Betaproteobacteria</taxon>
        <taxon>Burkholderiales</taxon>
        <taxon>Burkholderiaceae</taxon>
        <taxon>Burkholderia</taxon>
        <taxon>Burkholderia cepacia complex</taxon>
    </lineage>
</organism>
<sequence>MSNQNHPWVQDYASYEAVLCSTHEVGQWDQSATLRAYQTYGFDDASTPGNDQTFRHIDTGVLLLHDGDVVAIQFGDGNLSAALSELFLVLSALGWKEAEVYHPSETMDVLLNDMGKAIPGHMEFDVRAAKQVADTGHLPEATALVERGKSLLQGVAVGHKETQEFNTLALGELESMAPDQDAGVAAGVASQNLGQGAQFMPAAGPVHLDEDPVFGNPGSEPDHPLHAPAPSTAVRAHGQLFLDDVEGDPVVPVLPTSTPQPSAEPAWSGNGHAIDGVADQALSAEHVFAAEETADLGVHRDMSGVSEAYAEYVELPVVEEREPTRRDPESDLARPVQDVPAMVSRQVADQALNDQLQVRREVKGGNGAVSLIRVGNSALSFDTPDAPVSLADVGRAADQIGAKEVVHVWPGLVNQVERWDLIGEIDLTAPWFAEVVASELQVQKPIERVWFAAALLQLARRKSVAQLRDLLVEMMAGDCAEPCGALAQSTAFKPADHEQFVHSVLSRFSALLLSNDGESFLDIRSAEQLAGAEPVEMRIFSVRSMLLAPEAKLYVVHVDAIDGPFVEMVVNLLKVVASRYAISTRARKQAQALQHEAERRETTLREAERKETLETVQKTVVGLMEQLKKAGFTLPT</sequence>
<evidence type="ECO:0000313" key="2">
    <source>
        <dbReference type="Proteomes" id="UP000494261"/>
    </source>
</evidence>
<name>A0A6P2SG78_9BURK</name>
<dbReference type="RefSeq" id="WP_175026234.1">
    <property type="nucleotide sequence ID" value="NZ_CABVQC010000088.1"/>
</dbReference>
<protein>
    <submittedName>
        <fullName evidence="1">Uncharacterized protein</fullName>
    </submittedName>
</protein>
<proteinExistence type="predicted"/>
<evidence type="ECO:0000313" key="1">
    <source>
        <dbReference type="EMBL" id="VWC49192.1"/>
    </source>
</evidence>
<reference evidence="1 2" key="1">
    <citation type="submission" date="2019-09" db="EMBL/GenBank/DDBJ databases">
        <authorList>
            <person name="Depoorter E."/>
        </authorList>
    </citation>
    <scope>NUCLEOTIDE SEQUENCE [LARGE SCALE GENOMIC DNA]</scope>
    <source>
        <strain evidence="1">LMG 13014</strain>
    </source>
</reference>